<dbReference type="SMART" id="SM00471">
    <property type="entry name" value="HDc"/>
    <property type="match status" value="1"/>
</dbReference>
<dbReference type="Proteomes" id="UP001497525">
    <property type="component" value="Unassembled WGS sequence"/>
</dbReference>
<sequence length="922" mass="105212">MNEENVLDYLKQNPNTVKRYLRENCNLSYLSQWLNEVLNKERVKENISTTPPSTPNVTSPEVGAQQKRSPVPEATLPGIQILSHDKRCISANSFKTEGSRRNERRFIVTSANRLRKNRLRRWRAERMGFGRRRYVKTTAVPGGDNSFKSQTETTSSRQPRNNTTKPAVQPQAMNFSPCSRQSNKSQSNRYTDYEVKTSIKPFCYLPLRSFQSLATHLLRGIRTGEGTKEAILSCITASICEGVPVDGSNLYLRDDRANRMFLQPENQPISDCEHSRCFEIGSRETLGFYAAETGRPINTDDMPNDVRVRQVAIVPSGNAKHVIAQPILDAEGKVHGVIEVYRAGSRRAFSDIEKQMISTIVSWSQLVLESQQKIVAFQKSQQFSHFILDVVRNLFSKVSNMDHVIKAIMDHAKDVVRAERVTLFLLDSKTNELYSSILDVGDLKNSKFVHDQKTEVRFPISVGISGYAARTGEGVRTNDPYNDSRFYRGVDEIQKHRTSSVLAVPLFDGNQVVGVLELINKCEGQFSEEDQNLLKSYSAYCGLAINVARMYDRIYRSDQKYRVALEVMTYHSIVSEQEVEREAACTVPTEIPGIKRFDFSPWDIPEENEVSTLLYMIYDLSDPKLLDKKVLTRFILTCKRNYRSVPYHNWDHALSVTHSIYFLMNCGDHNYTMIERVCLMVACICHDLDHRGHDNGFMKKYSTPLAALYSSSPMEHHHFNMAITILQQKGHNIFKHFKDATYRNILGVIKHAILSTDLANFWGAKAKLEGILDSDKGVDWSDQSDRMAVIGMALPTCDLCAMYKPWDIQVKIVMLIVQEFWAQGDEEKAFKNKPLSMMDRDEAAQVSNAQVGFIKGICIPCFSTIARVWPSLQVLVDTVTDNMEKWGVISQLSLEEKLRTLEQQLQLTFPKVEMRRKRKADE</sequence>
<dbReference type="InterPro" id="IPR023088">
    <property type="entry name" value="PDEase"/>
</dbReference>
<feature type="binding site" evidence="7">
    <location>
        <position position="687"/>
    </location>
    <ligand>
        <name>Zn(2+)</name>
        <dbReference type="ChEBI" id="CHEBI:29105"/>
        <label>2</label>
    </ligand>
</feature>
<gene>
    <name evidence="11" type="ORF">CDAUBV1_LOCUS13576</name>
</gene>
<evidence type="ECO:0000256" key="2">
    <source>
        <dbReference type="ARBA" id="ARBA00022535"/>
    </source>
</evidence>
<dbReference type="PRINTS" id="PR00387">
    <property type="entry name" value="PDIESTERASE1"/>
</dbReference>
<name>A0AAV2TR01_CALDB</name>
<feature type="compositionally biased region" description="Polar residues" evidence="9">
    <location>
        <begin position="146"/>
        <end position="190"/>
    </location>
</feature>
<dbReference type="InterPro" id="IPR036971">
    <property type="entry name" value="PDEase_catalytic_dom_sf"/>
</dbReference>
<evidence type="ECO:0000256" key="1">
    <source>
        <dbReference type="ARBA" id="ARBA00007648"/>
    </source>
</evidence>
<feature type="domain" description="PDEase" evidence="10">
    <location>
        <begin position="574"/>
        <end position="893"/>
    </location>
</feature>
<evidence type="ECO:0000256" key="3">
    <source>
        <dbReference type="ARBA" id="ARBA00022723"/>
    </source>
</evidence>
<comment type="similarity">
    <text evidence="1 8">Belongs to the cyclic nucleotide phosphodiesterase family.</text>
</comment>
<feature type="binding site" evidence="6">
    <location>
        <begin position="648"/>
        <end position="652"/>
    </location>
    <ligand>
        <name>AMP</name>
        <dbReference type="ChEBI" id="CHEBI:456215"/>
    </ligand>
</feature>
<dbReference type="EC" id="3.1.4.-" evidence="8"/>
<dbReference type="PROSITE" id="PS51845">
    <property type="entry name" value="PDEASE_I_2"/>
    <property type="match status" value="1"/>
</dbReference>
<feature type="binding site" evidence="6">
    <location>
        <position position="798"/>
    </location>
    <ligand>
        <name>AMP</name>
        <dbReference type="ChEBI" id="CHEBI:456215"/>
    </ligand>
</feature>
<keyword evidence="4 8" id="KW-0378">Hydrolase</keyword>
<evidence type="ECO:0000256" key="9">
    <source>
        <dbReference type="SAM" id="MobiDB-lite"/>
    </source>
</evidence>
<dbReference type="SMART" id="SM00065">
    <property type="entry name" value="GAF"/>
    <property type="match status" value="2"/>
</dbReference>
<proteinExistence type="inferred from homology"/>
<organism evidence="11 12">
    <name type="scientific">Calicophoron daubneyi</name>
    <name type="common">Rumen fluke</name>
    <name type="synonym">Paramphistomum daubneyi</name>
    <dbReference type="NCBI Taxonomy" id="300641"/>
    <lineage>
        <taxon>Eukaryota</taxon>
        <taxon>Metazoa</taxon>
        <taxon>Spiralia</taxon>
        <taxon>Lophotrochozoa</taxon>
        <taxon>Platyhelminthes</taxon>
        <taxon>Trematoda</taxon>
        <taxon>Digenea</taxon>
        <taxon>Plagiorchiida</taxon>
        <taxon>Pronocephalata</taxon>
        <taxon>Paramphistomoidea</taxon>
        <taxon>Paramphistomidae</taxon>
        <taxon>Calicophoron</taxon>
    </lineage>
</organism>
<evidence type="ECO:0000256" key="7">
    <source>
        <dbReference type="PIRSR" id="PIRSR623088-3"/>
    </source>
</evidence>
<feature type="binding site" evidence="7">
    <location>
        <position position="686"/>
    </location>
    <ligand>
        <name>Zn(2+)</name>
        <dbReference type="ChEBI" id="CHEBI:29105"/>
        <label>1</label>
    </ligand>
</feature>
<feature type="binding site" evidence="7">
    <location>
        <position position="798"/>
    </location>
    <ligand>
        <name>Zn(2+)</name>
        <dbReference type="ChEBI" id="CHEBI:29105"/>
        <label>1</label>
    </ligand>
</feature>
<feature type="region of interest" description="Disordered" evidence="9">
    <location>
        <begin position="135"/>
        <end position="190"/>
    </location>
</feature>
<dbReference type="FunFam" id="1.10.1300.10:FF:000003">
    <property type="entry name" value="Phosphodiesterase"/>
    <property type="match status" value="1"/>
</dbReference>
<feature type="region of interest" description="Disordered" evidence="9">
    <location>
        <begin position="46"/>
        <end position="71"/>
    </location>
</feature>
<keyword evidence="2" id="KW-0140">cGMP</keyword>
<feature type="binding site" evidence="7">
    <location>
        <position position="687"/>
    </location>
    <ligand>
        <name>Zn(2+)</name>
        <dbReference type="ChEBI" id="CHEBI:29105"/>
        <label>1</label>
    </ligand>
</feature>
<dbReference type="AlphaFoldDB" id="A0AAV2TR01"/>
<accession>A0AAV2TR01</accession>
<evidence type="ECO:0000256" key="4">
    <source>
        <dbReference type="ARBA" id="ARBA00022801"/>
    </source>
</evidence>
<dbReference type="GO" id="GO:0046872">
    <property type="term" value="F:metal ion binding"/>
    <property type="evidence" value="ECO:0007669"/>
    <property type="project" value="UniProtKB-KW"/>
</dbReference>
<comment type="cofactor">
    <cofactor evidence="8">
        <name>a divalent metal cation</name>
        <dbReference type="ChEBI" id="CHEBI:60240"/>
    </cofactor>
    <text evidence="8">Binds 2 divalent metal cations per subunit. Site 1 may preferentially bind zinc ions, while site 2 has a preference for magnesium and/or manganese ions.</text>
</comment>
<dbReference type="CDD" id="cd00077">
    <property type="entry name" value="HDc"/>
    <property type="match status" value="1"/>
</dbReference>
<evidence type="ECO:0000259" key="10">
    <source>
        <dbReference type="PROSITE" id="PS51845"/>
    </source>
</evidence>
<reference evidence="11" key="1">
    <citation type="submission" date="2024-06" db="EMBL/GenBank/DDBJ databases">
        <authorList>
            <person name="Liu X."/>
            <person name="Lenzi L."/>
            <person name="Haldenby T S."/>
            <person name="Uol C."/>
        </authorList>
    </citation>
    <scope>NUCLEOTIDE SEQUENCE</scope>
</reference>
<dbReference type="Pfam" id="PF00233">
    <property type="entry name" value="PDEase_I"/>
    <property type="match status" value="1"/>
</dbReference>
<comment type="caution">
    <text evidence="11">The sequence shown here is derived from an EMBL/GenBank/DDBJ whole genome shotgun (WGS) entry which is preliminary data.</text>
</comment>
<evidence type="ECO:0000313" key="12">
    <source>
        <dbReference type="Proteomes" id="UP001497525"/>
    </source>
</evidence>
<dbReference type="EMBL" id="CAXLJL010000523">
    <property type="protein sequence ID" value="CAL5138768.1"/>
    <property type="molecule type" value="Genomic_DNA"/>
</dbReference>
<feature type="binding site" evidence="6">
    <location>
        <position position="687"/>
    </location>
    <ligand>
        <name>AMP</name>
        <dbReference type="ChEBI" id="CHEBI:456215"/>
    </ligand>
</feature>
<dbReference type="InterPro" id="IPR002073">
    <property type="entry name" value="PDEase_catalytic_dom"/>
</dbReference>
<evidence type="ECO:0000313" key="11">
    <source>
        <dbReference type="EMBL" id="CAL5138768.1"/>
    </source>
</evidence>
<dbReference type="PANTHER" id="PTHR11347">
    <property type="entry name" value="CYCLIC NUCLEOTIDE PHOSPHODIESTERASE"/>
    <property type="match status" value="1"/>
</dbReference>
<dbReference type="Gene3D" id="3.30.450.40">
    <property type="match status" value="2"/>
</dbReference>
<dbReference type="InterPro" id="IPR003018">
    <property type="entry name" value="GAF"/>
</dbReference>
<keyword evidence="3 7" id="KW-0479">Metal-binding</keyword>
<dbReference type="InterPro" id="IPR023174">
    <property type="entry name" value="PDEase_CS"/>
</dbReference>
<dbReference type="InterPro" id="IPR003607">
    <property type="entry name" value="HD/PDEase_dom"/>
</dbReference>
<dbReference type="Pfam" id="PF13185">
    <property type="entry name" value="GAF_2"/>
    <property type="match status" value="1"/>
</dbReference>
<dbReference type="Gene3D" id="1.10.1300.10">
    <property type="entry name" value="3'5'-cyclic nucleotide phosphodiesterase, catalytic domain"/>
    <property type="match status" value="1"/>
</dbReference>
<dbReference type="SUPFAM" id="SSF109604">
    <property type="entry name" value="HD-domain/PDEase-like"/>
    <property type="match status" value="1"/>
</dbReference>
<feature type="binding site" evidence="7">
    <location>
        <position position="652"/>
    </location>
    <ligand>
        <name>Zn(2+)</name>
        <dbReference type="ChEBI" id="CHEBI:29105"/>
        <label>1</label>
    </ligand>
</feature>
<dbReference type="SUPFAM" id="SSF55781">
    <property type="entry name" value="GAF domain-like"/>
    <property type="match status" value="2"/>
</dbReference>
<feature type="active site" description="Proton donor" evidence="5">
    <location>
        <position position="648"/>
    </location>
</feature>
<feature type="compositionally biased region" description="Low complexity" evidence="9">
    <location>
        <begin position="48"/>
        <end position="60"/>
    </location>
</feature>
<dbReference type="InterPro" id="IPR029016">
    <property type="entry name" value="GAF-like_dom_sf"/>
</dbReference>
<protein>
    <recommendedName>
        <fullName evidence="8">Phosphodiesterase</fullName>
        <ecNumber evidence="8">3.1.4.-</ecNumber>
    </recommendedName>
</protein>
<evidence type="ECO:0000256" key="8">
    <source>
        <dbReference type="RuleBase" id="RU363067"/>
    </source>
</evidence>
<evidence type="ECO:0000256" key="6">
    <source>
        <dbReference type="PIRSR" id="PIRSR623088-2"/>
    </source>
</evidence>
<dbReference type="PROSITE" id="PS00126">
    <property type="entry name" value="PDEASE_I_1"/>
    <property type="match status" value="1"/>
</dbReference>
<dbReference type="GO" id="GO:0007165">
    <property type="term" value="P:signal transduction"/>
    <property type="evidence" value="ECO:0007669"/>
    <property type="project" value="InterPro"/>
</dbReference>
<evidence type="ECO:0000256" key="5">
    <source>
        <dbReference type="PIRSR" id="PIRSR623088-1"/>
    </source>
</evidence>
<dbReference type="GO" id="GO:0004114">
    <property type="term" value="F:3',5'-cyclic-nucleotide phosphodiesterase activity"/>
    <property type="evidence" value="ECO:0007669"/>
    <property type="project" value="InterPro"/>
</dbReference>
<dbReference type="Pfam" id="PF01590">
    <property type="entry name" value="GAF"/>
    <property type="match status" value="1"/>
</dbReference>
<feature type="binding site" evidence="6">
    <location>
        <position position="850"/>
    </location>
    <ligand>
        <name>AMP</name>
        <dbReference type="ChEBI" id="CHEBI:456215"/>
    </ligand>
</feature>